<name>A0A6B9GAP4_PANCY</name>
<evidence type="ECO:0000256" key="2">
    <source>
        <dbReference type="ARBA" id="ARBA00023015"/>
    </source>
</evidence>
<evidence type="ECO:0000259" key="5">
    <source>
        <dbReference type="PROSITE" id="PS50931"/>
    </source>
</evidence>
<dbReference type="InterPro" id="IPR005119">
    <property type="entry name" value="LysR_subst-bd"/>
</dbReference>
<dbReference type="EMBL" id="CP024770">
    <property type="protein sequence ID" value="QGY32420.1"/>
    <property type="molecule type" value="Genomic_DNA"/>
</dbReference>
<dbReference type="InterPro" id="IPR000847">
    <property type="entry name" value="LysR_HTH_N"/>
</dbReference>
<evidence type="ECO:0000256" key="3">
    <source>
        <dbReference type="ARBA" id="ARBA00023125"/>
    </source>
</evidence>
<comment type="similarity">
    <text evidence="1">Belongs to the LysR transcriptional regulatory family.</text>
</comment>
<keyword evidence="2" id="KW-0805">Transcription regulation</keyword>
<dbReference type="PROSITE" id="PS50931">
    <property type="entry name" value="HTH_LYSR"/>
    <property type="match status" value="1"/>
</dbReference>
<dbReference type="CDD" id="cd08422">
    <property type="entry name" value="PBP2_CrgA_like"/>
    <property type="match status" value="1"/>
</dbReference>
<organism evidence="6 7">
    <name type="scientific">Pantoea cypripedii</name>
    <name type="common">Pectobacterium cypripedii</name>
    <name type="synonym">Erwinia cypripedii</name>
    <dbReference type="NCBI Taxonomy" id="55209"/>
    <lineage>
        <taxon>Bacteria</taxon>
        <taxon>Pseudomonadati</taxon>
        <taxon>Pseudomonadota</taxon>
        <taxon>Gammaproteobacteria</taxon>
        <taxon>Enterobacterales</taxon>
        <taxon>Erwiniaceae</taxon>
        <taxon>Pantoea</taxon>
    </lineage>
</organism>
<accession>A0A6B9GAP4</accession>
<dbReference type="Pfam" id="PF00126">
    <property type="entry name" value="HTH_1"/>
    <property type="match status" value="1"/>
</dbReference>
<evidence type="ECO:0000256" key="4">
    <source>
        <dbReference type="ARBA" id="ARBA00023163"/>
    </source>
</evidence>
<dbReference type="RefSeq" id="WP_208718309.1">
    <property type="nucleotide sequence ID" value="NZ_CP024770.1"/>
</dbReference>
<dbReference type="PANTHER" id="PTHR30537">
    <property type="entry name" value="HTH-TYPE TRANSCRIPTIONAL REGULATOR"/>
    <property type="match status" value="1"/>
</dbReference>
<dbReference type="SUPFAM" id="SSF53850">
    <property type="entry name" value="Periplasmic binding protein-like II"/>
    <property type="match status" value="1"/>
</dbReference>
<dbReference type="Gene3D" id="1.10.10.10">
    <property type="entry name" value="Winged helix-like DNA-binding domain superfamily/Winged helix DNA-binding domain"/>
    <property type="match status" value="1"/>
</dbReference>
<protein>
    <submittedName>
        <fullName evidence="6">Transcriptional regulator</fullName>
    </submittedName>
</protein>
<evidence type="ECO:0000256" key="1">
    <source>
        <dbReference type="ARBA" id="ARBA00009437"/>
    </source>
</evidence>
<keyword evidence="3" id="KW-0238">DNA-binding</keyword>
<sequence length="318" mass="34438">MDSSNQVRTINSFINAADAGSFAAAGRIQGITSAAVSKNVASLEKTLGVRLFNRTTRTLKLTEEGAAFLHDARMALNALDAAIDKVTAQRSEPQGRVRISTSVAIGQGQLMPLIPGLLSRHKGLSVAVDFDDRMVDLVRDGYDLALRGGRIHDSALISRPICRLNSVLVASTEYLSRYGVPRTLPELEHHNFIARRFLGGVVDPWNFMSSDGSITTMMPAESAVLTLSAPEAIVGAALDGIGVAQAAVHLAWEHLLSGKLKVVMHEQHHPGNYEMVLQYPHRALIAPRVRVTVDYLLEMFAANEALHVPLESLVSYSA</sequence>
<dbReference type="GO" id="GO:0006351">
    <property type="term" value="P:DNA-templated transcription"/>
    <property type="evidence" value="ECO:0007669"/>
    <property type="project" value="TreeGrafter"/>
</dbReference>
<keyword evidence="4" id="KW-0804">Transcription</keyword>
<dbReference type="SUPFAM" id="SSF46785">
    <property type="entry name" value="Winged helix' DNA-binding domain"/>
    <property type="match status" value="1"/>
</dbReference>
<dbReference type="AlphaFoldDB" id="A0A6B9GAP4"/>
<gene>
    <name evidence="6" type="ORF">CUN67_25945</name>
</gene>
<dbReference type="Gene3D" id="3.40.190.290">
    <property type="match status" value="1"/>
</dbReference>
<dbReference type="GO" id="GO:0043565">
    <property type="term" value="F:sequence-specific DNA binding"/>
    <property type="evidence" value="ECO:0007669"/>
    <property type="project" value="TreeGrafter"/>
</dbReference>
<dbReference type="GO" id="GO:0003700">
    <property type="term" value="F:DNA-binding transcription factor activity"/>
    <property type="evidence" value="ECO:0007669"/>
    <property type="project" value="InterPro"/>
</dbReference>
<evidence type="ECO:0000313" key="6">
    <source>
        <dbReference type="EMBL" id="QGY32420.1"/>
    </source>
</evidence>
<dbReference type="InterPro" id="IPR058163">
    <property type="entry name" value="LysR-type_TF_proteobact-type"/>
</dbReference>
<dbReference type="InterPro" id="IPR036388">
    <property type="entry name" value="WH-like_DNA-bd_sf"/>
</dbReference>
<dbReference type="Proteomes" id="UP000502005">
    <property type="component" value="Plasmid pNE1B"/>
</dbReference>
<dbReference type="InterPro" id="IPR036390">
    <property type="entry name" value="WH_DNA-bd_sf"/>
</dbReference>
<feature type="domain" description="HTH lysR-type" evidence="5">
    <location>
        <begin position="13"/>
        <end position="62"/>
    </location>
</feature>
<dbReference type="FunFam" id="1.10.10.10:FF:000001">
    <property type="entry name" value="LysR family transcriptional regulator"/>
    <property type="match status" value="1"/>
</dbReference>
<dbReference type="Pfam" id="PF03466">
    <property type="entry name" value="LysR_substrate"/>
    <property type="match status" value="1"/>
</dbReference>
<geneLocation type="plasmid" evidence="7">
    <name>pne1b</name>
</geneLocation>
<keyword evidence="6" id="KW-0614">Plasmid</keyword>
<evidence type="ECO:0000313" key="7">
    <source>
        <dbReference type="Proteomes" id="UP000502005"/>
    </source>
</evidence>
<dbReference type="PANTHER" id="PTHR30537:SF72">
    <property type="entry name" value="LYSR FAMILY TRANSCRIPTIONAL REGULATOR"/>
    <property type="match status" value="1"/>
</dbReference>
<reference evidence="6 7" key="1">
    <citation type="submission" date="2017-11" db="EMBL/GenBank/DDBJ databases">
        <title>Genome sequence of Pantoea cypripedii NE1.</title>
        <authorList>
            <person name="Nascimento F.X."/>
        </authorList>
    </citation>
    <scope>NUCLEOTIDE SEQUENCE [LARGE SCALE GENOMIC DNA]</scope>
    <source>
        <strain evidence="6 7">NE1</strain>
        <plasmid evidence="7">pne1b</plasmid>
    </source>
</reference>
<proteinExistence type="inferred from homology"/>